<dbReference type="Proteomes" id="UP000054600">
    <property type="component" value="Unassembled WGS sequence"/>
</dbReference>
<dbReference type="RefSeq" id="WP_155823451.1">
    <property type="nucleotide sequence ID" value="NZ_KB892381.1"/>
</dbReference>
<dbReference type="PATRIC" id="fig|1122169.6.peg.365"/>
<evidence type="ECO:0000313" key="1">
    <source>
        <dbReference type="EMBL" id="KTD64957.1"/>
    </source>
</evidence>
<evidence type="ECO:0000313" key="2">
    <source>
        <dbReference type="Proteomes" id="UP000054600"/>
    </source>
</evidence>
<comment type="caution">
    <text evidence="1">The sequence shown here is derived from an EMBL/GenBank/DDBJ whole genome shotgun (WGS) entry which is preliminary data.</text>
</comment>
<protein>
    <submittedName>
        <fullName evidence="1">Uncharacterized protein</fullName>
    </submittedName>
</protein>
<sequence>MMFELFYNAALKANDPKALQDNLVQLALNAREPTPPFFTLAGKLASQNKVQAAENLRIAGADPTSVATGFAFAGNHDMVLHYEQQYEAELGPIVFGYAMANNHEKVEEYRAYVDINFIVQGYVFAGNHDKVKECYKMYQAHVDAIASAYAMAGYHDKAEEYRVEYGANVNEIARGYAFANNHKKVEEYRFNHDANIVIIANGYGFRGHNTPPFYQAVNLLKAQGKIGDPIIDSMLRLQKGQDQFWNPYWINSDVKLDAIVKAVLSLQETDNIEDLIKDENSELYKALNMQRLAPITFLGRLGFYHAKTLMNVSEAVDNEPSQPSIIS</sequence>
<dbReference type="EMBL" id="LNYW01000016">
    <property type="protein sequence ID" value="KTD64957.1"/>
    <property type="molecule type" value="Genomic_DNA"/>
</dbReference>
<organism evidence="1 2">
    <name type="scientific">Legionella shakespearei DSM 23087</name>
    <dbReference type="NCBI Taxonomy" id="1122169"/>
    <lineage>
        <taxon>Bacteria</taxon>
        <taxon>Pseudomonadati</taxon>
        <taxon>Pseudomonadota</taxon>
        <taxon>Gammaproteobacteria</taxon>
        <taxon>Legionellales</taxon>
        <taxon>Legionellaceae</taxon>
        <taxon>Legionella</taxon>
    </lineage>
</organism>
<gene>
    <name evidence="1" type="ORF">Lsha_0326</name>
</gene>
<dbReference type="STRING" id="1122169.Lsha_0326"/>
<name>A0A0W0Z764_9GAMM</name>
<dbReference type="AlphaFoldDB" id="A0A0W0Z764"/>
<dbReference type="OrthoDB" id="5652468at2"/>
<keyword evidence="2" id="KW-1185">Reference proteome</keyword>
<accession>A0A0W0Z764</accession>
<proteinExistence type="predicted"/>
<dbReference type="eggNOG" id="ENOG5032QEA">
    <property type="taxonomic scope" value="Bacteria"/>
</dbReference>
<reference evidence="1 2" key="1">
    <citation type="submission" date="2015-11" db="EMBL/GenBank/DDBJ databases">
        <title>Genomic analysis of 38 Legionella species identifies large and diverse effector repertoires.</title>
        <authorList>
            <person name="Burstein D."/>
            <person name="Amaro F."/>
            <person name="Zusman T."/>
            <person name="Lifshitz Z."/>
            <person name="Cohen O."/>
            <person name="Gilbert J.A."/>
            <person name="Pupko T."/>
            <person name="Shuman H.A."/>
            <person name="Segal G."/>
        </authorList>
    </citation>
    <scope>NUCLEOTIDE SEQUENCE [LARGE SCALE GENOMIC DNA]</scope>
    <source>
        <strain evidence="1 2">ATCC 49655</strain>
    </source>
</reference>